<comment type="caution">
    <text evidence="1">The sequence shown here is derived from an EMBL/GenBank/DDBJ whole genome shotgun (WGS) entry which is preliminary data.</text>
</comment>
<sequence length="137" mass="15556">MPQGHLTPIGRGGPSYHFRGLWPLPSYPGPLSHPFAPTGHTPWDLLGPFCLKSNKEKWGHTCGSKTTFWPPILKFQNGHGPSRINPLPMVATRGHQPPSKGSLPKTKETLPQKCRKLQWAYMVLYTIMHHFSREIQW</sequence>
<evidence type="ECO:0000313" key="1">
    <source>
        <dbReference type="EMBL" id="MBW0524336.1"/>
    </source>
</evidence>
<gene>
    <name evidence="1" type="ORF">O181_064051</name>
</gene>
<reference evidence="1" key="1">
    <citation type="submission" date="2021-03" db="EMBL/GenBank/DDBJ databases">
        <title>Draft genome sequence of rust myrtle Austropuccinia psidii MF-1, a brazilian biotype.</title>
        <authorList>
            <person name="Quecine M.C."/>
            <person name="Pachon D.M.R."/>
            <person name="Bonatelli M.L."/>
            <person name="Correr F.H."/>
            <person name="Franceschini L.M."/>
            <person name="Leite T.F."/>
            <person name="Margarido G.R.A."/>
            <person name="Almeida C.A."/>
            <person name="Ferrarezi J.A."/>
            <person name="Labate C.A."/>
        </authorList>
    </citation>
    <scope>NUCLEOTIDE SEQUENCE</scope>
    <source>
        <strain evidence="1">MF-1</strain>
    </source>
</reference>
<dbReference type="Proteomes" id="UP000765509">
    <property type="component" value="Unassembled WGS sequence"/>
</dbReference>
<organism evidence="1 2">
    <name type="scientific">Austropuccinia psidii MF-1</name>
    <dbReference type="NCBI Taxonomy" id="1389203"/>
    <lineage>
        <taxon>Eukaryota</taxon>
        <taxon>Fungi</taxon>
        <taxon>Dikarya</taxon>
        <taxon>Basidiomycota</taxon>
        <taxon>Pucciniomycotina</taxon>
        <taxon>Pucciniomycetes</taxon>
        <taxon>Pucciniales</taxon>
        <taxon>Sphaerophragmiaceae</taxon>
        <taxon>Austropuccinia</taxon>
    </lineage>
</organism>
<keyword evidence="2" id="KW-1185">Reference proteome</keyword>
<accession>A0A9Q3HZX9</accession>
<evidence type="ECO:0000313" key="2">
    <source>
        <dbReference type="Proteomes" id="UP000765509"/>
    </source>
</evidence>
<name>A0A9Q3HZX9_9BASI</name>
<protein>
    <submittedName>
        <fullName evidence="1">Uncharacterized protein</fullName>
    </submittedName>
</protein>
<dbReference type="EMBL" id="AVOT02030980">
    <property type="protein sequence ID" value="MBW0524336.1"/>
    <property type="molecule type" value="Genomic_DNA"/>
</dbReference>
<dbReference type="AlphaFoldDB" id="A0A9Q3HZX9"/>
<proteinExistence type="predicted"/>